<proteinExistence type="predicted"/>
<evidence type="ECO:0000313" key="2">
    <source>
        <dbReference type="EMBL" id="CAE0720204.1"/>
    </source>
</evidence>
<accession>A0A6U9ZSJ0</accession>
<dbReference type="EMBL" id="HBIX01018112">
    <property type="protein sequence ID" value="CAE0720204.1"/>
    <property type="molecule type" value="Transcribed_RNA"/>
</dbReference>
<dbReference type="AlphaFoldDB" id="A0A6U9ZSJ0"/>
<protein>
    <submittedName>
        <fullName evidence="2">Uncharacterized protein</fullName>
    </submittedName>
</protein>
<reference evidence="2" key="1">
    <citation type="submission" date="2021-01" db="EMBL/GenBank/DDBJ databases">
        <authorList>
            <person name="Corre E."/>
            <person name="Pelletier E."/>
            <person name="Niang G."/>
            <person name="Scheremetjew M."/>
            <person name="Finn R."/>
            <person name="Kale V."/>
            <person name="Holt S."/>
            <person name="Cochrane G."/>
            <person name="Meng A."/>
            <person name="Brown T."/>
            <person name="Cohen L."/>
        </authorList>
    </citation>
    <scope>NUCLEOTIDE SEQUENCE</scope>
    <source>
        <strain evidence="2">10249 10 AB</strain>
    </source>
</reference>
<dbReference type="EMBL" id="HBIX01018111">
    <property type="protein sequence ID" value="CAE0720203.1"/>
    <property type="molecule type" value="Transcribed_RNA"/>
</dbReference>
<gene>
    <name evidence="1" type="ORF">PAUS00366_LOCUS12957</name>
    <name evidence="2" type="ORF">PAUS00366_LOCUS12958</name>
</gene>
<evidence type="ECO:0000313" key="1">
    <source>
        <dbReference type="EMBL" id="CAE0720203.1"/>
    </source>
</evidence>
<name>A0A6U9ZSJ0_9STRA</name>
<sequence>MYDEVNKHEAKMSAFFLHAEEIYKVHNYIEICESALSKLKGKKQKLEEQNKLKPHSVKEIDFVTIDKRIKTEKKLIKSYIKLRSIQQIELEKMIDEQERELIQHQNDDNDT</sequence>
<organism evidence="2">
    <name type="scientific">Pseudo-nitzschia australis</name>
    <dbReference type="NCBI Taxonomy" id="44445"/>
    <lineage>
        <taxon>Eukaryota</taxon>
        <taxon>Sar</taxon>
        <taxon>Stramenopiles</taxon>
        <taxon>Ochrophyta</taxon>
        <taxon>Bacillariophyta</taxon>
        <taxon>Bacillariophyceae</taxon>
        <taxon>Bacillariophycidae</taxon>
        <taxon>Bacillariales</taxon>
        <taxon>Bacillariaceae</taxon>
        <taxon>Pseudo-nitzschia</taxon>
    </lineage>
</organism>